<accession>A0ABV6NBD5</accession>
<evidence type="ECO:0000313" key="1">
    <source>
        <dbReference type="EMBL" id="MFC0558011.1"/>
    </source>
</evidence>
<dbReference type="Pfam" id="PF25846">
    <property type="entry name" value="YmzB"/>
    <property type="match status" value="1"/>
</dbReference>
<proteinExistence type="predicted"/>
<dbReference type="InterPro" id="IPR058926">
    <property type="entry name" value="YmzB-like"/>
</dbReference>
<dbReference type="EMBL" id="JBHLTR010000004">
    <property type="protein sequence ID" value="MFC0558011.1"/>
    <property type="molecule type" value="Genomic_DNA"/>
</dbReference>
<dbReference type="RefSeq" id="WP_273841289.1">
    <property type="nucleotide sequence ID" value="NZ_JAQQWT010000003.1"/>
</dbReference>
<reference evidence="1 2" key="1">
    <citation type="submission" date="2024-09" db="EMBL/GenBank/DDBJ databases">
        <authorList>
            <person name="Sun Q."/>
            <person name="Mori K."/>
        </authorList>
    </citation>
    <scope>NUCLEOTIDE SEQUENCE [LARGE SCALE GENOMIC DNA]</scope>
    <source>
        <strain evidence="1 2">NCAIM B.02301</strain>
    </source>
</reference>
<keyword evidence="2" id="KW-1185">Reference proteome</keyword>
<dbReference type="Proteomes" id="UP001589833">
    <property type="component" value="Unassembled WGS sequence"/>
</dbReference>
<name>A0ABV6NBD5_9BACI</name>
<gene>
    <name evidence="1" type="ORF">ACFFH4_02945</name>
</gene>
<evidence type="ECO:0000313" key="2">
    <source>
        <dbReference type="Proteomes" id="UP001589833"/>
    </source>
</evidence>
<protein>
    <submittedName>
        <fullName evidence="1">Uncharacterized protein</fullName>
    </submittedName>
</protein>
<organism evidence="1 2">
    <name type="scientific">Halalkalibacter alkalisediminis</name>
    <dbReference type="NCBI Taxonomy" id="935616"/>
    <lineage>
        <taxon>Bacteria</taxon>
        <taxon>Bacillati</taxon>
        <taxon>Bacillota</taxon>
        <taxon>Bacilli</taxon>
        <taxon>Bacillales</taxon>
        <taxon>Bacillaceae</taxon>
        <taxon>Halalkalibacter</taxon>
    </lineage>
</organism>
<sequence length="118" mass="13418">MAQDIEELSNWLESHKGNTLLIRKEELSTGLQQIFDIDQVTLALDHISLISNENNVDDYIPKQELILHGHGNIQSQNGMKDIPQEAYEIPLLGDIVTTNEKDGLKVETEKAVYKFMIQ</sequence>
<comment type="caution">
    <text evidence="1">The sequence shown here is derived from an EMBL/GenBank/DDBJ whole genome shotgun (WGS) entry which is preliminary data.</text>
</comment>